<keyword evidence="3" id="KW-1185">Reference proteome</keyword>
<keyword evidence="1" id="KW-0732">Signal</keyword>
<evidence type="ECO:0000256" key="1">
    <source>
        <dbReference type="SAM" id="SignalP"/>
    </source>
</evidence>
<dbReference type="AlphaFoldDB" id="A0A8S3ZQN8"/>
<sequence>MAAVWCLLLVAVGCAAAPERSEGNVFPPYKPLFSPEEWKEILQLLNITKRDNPPLYDDPLTHEQIIELIKQPSTLYRHLDGQREHAQPVNREHPHQQLLLDPSLPEDILLELELALDYDEILAILGEYLKG</sequence>
<gene>
    <name evidence="2" type="ORF">CUNI_LOCUS15678</name>
</gene>
<evidence type="ECO:0000313" key="2">
    <source>
        <dbReference type="EMBL" id="CAG5130120.1"/>
    </source>
</evidence>
<feature type="signal peptide" evidence="1">
    <location>
        <begin position="1"/>
        <end position="16"/>
    </location>
</feature>
<name>A0A8S3ZQN8_9EUPU</name>
<feature type="chain" id="PRO_5035915387" evidence="1">
    <location>
        <begin position="17"/>
        <end position="131"/>
    </location>
</feature>
<accession>A0A8S3ZQN8</accession>
<reference evidence="2" key="1">
    <citation type="submission" date="2021-04" db="EMBL/GenBank/DDBJ databases">
        <authorList>
            <consortium name="Molecular Ecology Group"/>
        </authorList>
    </citation>
    <scope>NUCLEOTIDE SEQUENCE</scope>
</reference>
<comment type="caution">
    <text evidence="2">The sequence shown here is derived from an EMBL/GenBank/DDBJ whole genome shotgun (WGS) entry which is preliminary data.</text>
</comment>
<organism evidence="2 3">
    <name type="scientific">Candidula unifasciata</name>
    <dbReference type="NCBI Taxonomy" id="100452"/>
    <lineage>
        <taxon>Eukaryota</taxon>
        <taxon>Metazoa</taxon>
        <taxon>Spiralia</taxon>
        <taxon>Lophotrochozoa</taxon>
        <taxon>Mollusca</taxon>
        <taxon>Gastropoda</taxon>
        <taxon>Heterobranchia</taxon>
        <taxon>Euthyneura</taxon>
        <taxon>Panpulmonata</taxon>
        <taxon>Eupulmonata</taxon>
        <taxon>Stylommatophora</taxon>
        <taxon>Helicina</taxon>
        <taxon>Helicoidea</taxon>
        <taxon>Geomitridae</taxon>
        <taxon>Candidula</taxon>
    </lineage>
</organism>
<dbReference type="EMBL" id="CAJHNH020003846">
    <property type="protein sequence ID" value="CAG5130120.1"/>
    <property type="molecule type" value="Genomic_DNA"/>
</dbReference>
<proteinExistence type="predicted"/>
<protein>
    <submittedName>
        <fullName evidence="2">Uncharacterized protein</fullName>
    </submittedName>
</protein>
<dbReference type="Proteomes" id="UP000678393">
    <property type="component" value="Unassembled WGS sequence"/>
</dbReference>
<evidence type="ECO:0000313" key="3">
    <source>
        <dbReference type="Proteomes" id="UP000678393"/>
    </source>
</evidence>